<evidence type="ECO:0000313" key="4">
    <source>
        <dbReference type="Proteomes" id="UP000571950"/>
    </source>
</evidence>
<evidence type="ECO:0000313" key="3">
    <source>
        <dbReference type="EMBL" id="MBB3926328.1"/>
    </source>
</evidence>
<gene>
    <name evidence="3" type="ORF">GGR43_002045</name>
</gene>
<dbReference type="EMBL" id="JACIDT010000006">
    <property type="protein sequence ID" value="MBB3926328.1"/>
    <property type="molecule type" value="Genomic_DNA"/>
</dbReference>
<keyword evidence="2" id="KW-1133">Transmembrane helix</keyword>
<organism evidence="3 4">
    <name type="scientific">Sphingobium jiangsuense</name>
    <dbReference type="NCBI Taxonomy" id="870476"/>
    <lineage>
        <taxon>Bacteria</taxon>
        <taxon>Pseudomonadati</taxon>
        <taxon>Pseudomonadota</taxon>
        <taxon>Alphaproteobacteria</taxon>
        <taxon>Sphingomonadales</taxon>
        <taxon>Sphingomonadaceae</taxon>
        <taxon>Sphingobium</taxon>
    </lineage>
</organism>
<comment type="caution">
    <text evidence="3">The sequence shown here is derived from an EMBL/GenBank/DDBJ whole genome shotgun (WGS) entry which is preliminary data.</text>
</comment>
<protein>
    <submittedName>
        <fullName evidence="3">Uncharacterized protein</fullName>
    </submittedName>
</protein>
<feature type="transmembrane region" description="Helical" evidence="2">
    <location>
        <begin position="34"/>
        <end position="53"/>
    </location>
</feature>
<proteinExistence type="predicted"/>
<reference evidence="3 4" key="1">
    <citation type="submission" date="2020-08" db="EMBL/GenBank/DDBJ databases">
        <title>Genomic Encyclopedia of Type Strains, Phase IV (KMG-IV): sequencing the most valuable type-strain genomes for metagenomic binning, comparative biology and taxonomic classification.</title>
        <authorList>
            <person name="Goeker M."/>
        </authorList>
    </citation>
    <scope>NUCLEOTIDE SEQUENCE [LARGE SCALE GENOMIC DNA]</scope>
    <source>
        <strain evidence="3 4">DSM 26189</strain>
    </source>
</reference>
<name>A0A7W6BG71_9SPHN</name>
<dbReference type="AlphaFoldDB" id="A0A7W6BG71"/>
<keyword evidence="2" id="KW-0472">Membrane</keyword>
<feature type="compositionally biased region" description="Low complexity" evidence="1">
    <location>
        <begin position="76"/>
        <end position="92"/>
    </location>
</feature>
<feature type="compositionally biased region" description="Basic and acidic residues" evidence="1">
    <location>
        <begin position="9"/>
        <end position="19"/>
    </location>
</feature>
<accession>A0A7W6BG71</accession>
<feature type="region of interest" description="Disordered" evidence="1">
    <location>
        <begin position="55"/>
        <end position="116"/>
    </location>
</feature>
<keyword evidence="2" id="KW-0812">Transmembrane</keyword>
<sequence length="637" mass="66541">MAGEGTARPAEEAAAEDRAGGAPGIRRLPGRVRWLAGAAVALLSLGVAVPLVAERGPTSLLPPGFGDEPAGDEPSGEPQQAQPSPSSPGSPAVRPSLQLDLGTAGAPPEAAGNAQEAVAVPELTPEELAAQQAKYDLPDRARRSLDRVGPLTDRTGGLAANAYGSESGQYLVALMRTAKAPFVSRWASILLRRALLSATDTPADIEGADWVAERAWLLVRMGEADAARLMVQSVDADQYSKRLYAVAMQAYLASADPVGLCPIYQGALATSSSPSWRMAEAICASFSAEQGRASAILNQTQRGGKVSGIDYRLTEKIVGAGANARRSVKIEWDGVDRLTAWRFGLATAANVDIPAELMQGAGRQVLAWQAIAPALAVEKRLPSVEAAARLGVFSGGALVDYYAQLAAADAAPDGFRTRVDLLRKAYGAPSAGERIEAMRGYWGEAGHRDLVAMLALARAAAALPTAQVGGADVSNLIAAMLSAGYDLSALRWAGASDALAEDEGLDGWAMLAVGAPRVAVRISADRVQSYIGANGARGRMLLAGLAGLGRIGQQDAARIAGDAGVNLQPRTRWEQTIDRAARRGEKATVALLAGVGMQVSDWRRMPAEHLYHIVAALHRVGLNPEARMIAAEAIMRS</sequence>
<feature type="region of interest" description="Disordered" evidence="1">
    <location>
        <begin position="1"/>
        <end position="28"/>
    </location>
</feature>
<evidence type="ECO:0000256" key="2">
    <source>
        <dbReference type="SAM" id="Phobius"/>
    </source>
</evidence>
<keyword evidence="4" id="KW-1185">Reference proteome</keyword>
<dbReference type="Proteomes" id="UP000571950">
    <property type="component" value="Unassembled WGS sequence"/>
</dbReference>
<evidence type="ECO:0000256" key="1">
    <source>
        <dbReference type="SAM" id="MobiDB-lite"/>
    </source>
</evidence>